<dbReference type="EMBL" id="QUSL01000005">
    <property type="protein sequence ID" value="RGD86573.1"/>
    <property type="molecule type" value="Genomic_DNA"/>
</dbReference>
<evidence type="ECO:0000313" key="3">
    <source>
        <dbReference type="Proteomes" id="UP000261032"/>
    </source>
</evidence>
<reference evidence="1" key="2">
    <citation type="submission" date="2023-01" db="EMBL/GenBank/DDBJ databases">
        <title>Human gut microbiome strain richness.</title>
        <authorList>
            <person name="Chen-Liaw A."/>
        </authorList>
    </citation>
    <scope>NUCLEOTIDE SEQUENCE</scope>
    <source>
        <strain evidence="1">1001217st2_G6_1001217B_191108</strain>
    </source>
</reference>
<dbReference type="Proteomes" id="UP000261032">
    <property type="component" value="Unassembled WGS sequence"/>
</dbReference>
<evidence type="ECO:0000313" key="1">
    <source>
        <dbReference type="EMBL" id="MDB7083034.1"/>
    </source>
</evidence>
<protein>
    <submittedName>
        <fullName evidence="2">Helix-turn-helix domain-containing protein</fullName>
    </submittedName>
</protein>
<dbReference type="Proteomes" id="UP001211987">
    <property type="component" value="Unassembled WGS sequence"/>
</dbReference>
<reference evidence="2 3" key="1">
    <citation type="submission" date="2018-08" db="EMBL/GenBank/DDBJ databases">
        <title>A genome reference for cultivated species of the human gut microbiota.</title>
        <authorList>
            <person name="Zou Y."/>
            <person name="Xue W."/>
            <person name="Luo G."/>
        </authorList>
    </citation>
    <scope>NUCLEOTIDE SEQUENCE [LARGE SCALE GENOMIC DNA]</scope>
    <source>
        <strain evidence="2 3">OM06-4</strain>
    </source>
</reference>
<proteinExistence type="predicted"/>
<organism evidence="2 3">
    <name type="scientific">Thomasclavelia ramosa</name>
    <dbReference type="NCBI Taxonomy" id="1547"/>
    <lineage>
        <taxon>Bacteria</taxon>
        <taxon>Bacillati</taxon>
        <taxon>Bacillota</taxon>
        <taxon>Erysipelotrichia</taxon>
        <taxon>Erysipelotrichales</taxon>
        <taxon>Coprobacillaceae</taxon>
        <taxon>Thomasclavelia</taxon>
    </lineage>
</organism>
<accession>A0A3E3EF98</accession>
<gene>
    <name evidence="2" type="ORF">DXB93_05265</name>
    <name evidence="1" type="ORF">PM738_04400</name>
</gene>
<dbReference type="EMBL" id="JAQLKE010000005">
    <property type="protein sequence ID" value="MDB7083034.1"/>
    <property type="molecule type" value="Genomic_DNA"/>
</dbReference>
<evidence type="ECO:0000313" key="2">
    <source>
        <dbReference type="EMBL" id="RGD86573.1"/>
    </source>
</evidence>
<dbReference type="RefSeq" id="WP_117580875.1">
    <property type="nucleotide sequence ID" value="NZ_CAXMZD010000002.1"/>
</dbReference>
<comment type="caution">
    <text evidence="2">The sequence shown here is derived from an EMBL/GenBank/DDBJ whole genome shotgun (WGS) entry which is preliminary data.</text>
</comment>
<name>A0A3E3EF98_9FIRM</name>
<dbReference type="AlphaFoldDB" id="A0A3E3EF98"/>
<sequence length="129" mass="15007">MAKHLTDAKKKQIIADYVECGNYSEVARKHKVSKDTVRRLSNRTDIVKKAQEKKEQNTRDMLEYLDQKRDTAFKFIDKAFEEMCKEEKIEKTSIINLATAIGIVIDKYSNANINKQNEKVTIINDLPRD</sequence>